<evidence type="ECO:0000256" key="1">
    <source>
        <dbReference type="SAM" id="MobiDB-lite"/>
    </source>
</evidence>
<dbReference type="InterPro" id="IPR008942">
    <property type="entry name" value="ENTH_VHS"/>
</dbReference>
<reference evidence="3" key="1">
    <citation type="submission" date="2025-08" db="UniProtKB">
        <authorList>
            <consortium name="Ensembl"/>
        </authorList>
    </citation>
    <scope>IDENTIFICATION</scope>
</reference>
<organism evidence="3 4">
    <name type="scientific">Zosterops lateralis melanops</name>
    <dbReference type="NCBI Taxonomy" id="1220523"/>
    <lineage>
        <taxon>Eukaryota</taxon>
        <taxon>Metazoa</taxon>
        <taxon>Chordata</taxon>
        <taxon>Craniata</taxon>
        <taxon>Vertebrata</taxon>
        <taxon>Euteleostomi</taxon>
        <taxon>Archelosauria</taxon>
        <taxon>Archosauria</taxon>
        <taxon>Dinosauria</taxon>
        <taxon>Saurischia</taxon>
        <taxon>Theropoda</taxon>
        <taxon>Coelurosauria</taxon>
        <taxon>Aves</taxon>
        <taxon>Neognathae</taxon>
        <taxon>Neoaves</taxon>
        <taxon>Telluraves</taxon>
        <taxon>Australaves</taxon>
        <taxon>Passeriformes</taxon>
        <taxon>Sylvioidea</taxon>
        <taxon>Zosteropidae</taxon>
        <taxon>Zosterops</taxon>
    </lineage>
</organism>
<feature type="compositionally biased region" description="Basic and acidic residues" evidence="1">
    <location>
        <begin position="279"/>
        <end position="298"/>
    </location>
</feature>
<feature type="compositionally biased region" description="Basic and acidic residues" evidence="1">
    <location>
        <begin position="533"/>
        <end position="549"/>
    </location>
</feature>
<sequence>KQINIREKLPVMYLMDSIVKNVGREYLTAFTKNLVATFICVFEKVDENTRKSLFKLRSTWDDIFPLKKLYALDVRVNSLDPAWPIKPLPPNVNTSSIHVNPKFLNKSPEESNAPTSAVTSGASTPPAVPEIQKNLTQEQLIRQQLLAKQKQLLELQQKKLELELEQTKAQLVSRIVDKTFIVGASVPAPSKQHMSPTPHMPIKPPHQTAVQSEKIKPSPSPPLHDIKIVNRDPRLNRMGQHSSHTKDQSHRKDFSPSVTSQSETKGNKTAQAEKQSSTKSEKSKASEKTQKKELEQSKAKSKSPSPLKNKLPDTKDSKSQECESTKVSDISKRDPRLKRHLQDKSEGKEEEVKEKRRSTEKKEKEEHKTCEHRPVGSRNKVINGAVQKQDTTTEDSEKQGGKQGRSSSRKRSRSRSPKARSPSTHSPKRRERRSPKRRLRSLSPTSSTPKIGKIRQIGPKQSHVEEGTQAARDERNSNKRNVKQEVRDPRRLKKAQEERPQETATQHSSKASPDPKENAENWQGSKSGKRWKSGWEESKNSQQNDEHQALAKSPHQRHRENWPAGKGILSPRAPKQQHRLSVDANLQIPKELTSASKRELLKKANDRLTSGEITQDEFLMVAHQIRQLFQYQEGKHRCVREEPRSPFTERFKRARYEDPEKAPFPESPGSRFGGIEAKQRITALMEDRPLFDGSPRPTAARVGVDGQGSPFVDGPAAGSSSRIDGPAGQAAMRFEGPLVGTGASQFDGPLAGAGGSGALRFDGPPGQLAGALRFEGPPGQVGGGGPLRFEGPLGPLRFEGPAGQPVGGPRFEGPGVGLRFEGPHGQPSGGLRFEGPHGQPMGPRGQPGGGLRFEGPHGQPLGPHGQPGGGLRFEGPHLQPMGPHGQLGGGLRFEGPHGQPMGPHGPSSGGLRFEGPHGPSGGGRLEGPRGQPGLGPRLIDGPVHQGAGGLRFDGPLGRAGPRFDGCHGAGFDGQPGQLSLLQRFDGIHGQPGPRLAPGQQAQARFETAIPQRFDGPHQPASRFDLPLGLQGARFENVANHPASRLEMSPYGQGGPFVDHPGQGYNGPAHGMQFQRPDLFDGSPGPNFNGPAGPGAQNFPLRGAGHYFEEKGLQGPQYGSFSNMPMGSNQVSLMSAQQGPYGQGQQYLPNPGSFVQNPAGALSHSYPDNHLGQVDVNELFAKLLKTGILKLSKTDSTSAQANEASAQPTAEEEDDDQNEDQNVPDLTNFIVEELRQRYDSVINRLYTGIQCYSCGMRFTTSQTDVYADHLDWHYRQNRTEKDVSRKITHRRWYYSLTDWIEFEEIADLEERAKSQFFEKAHEEVVLKTQEAAKEKEFQSVPAGPAGAVESCEICQEQFEQYWDEEEEEWHLKNAIRVDEKIYHPSCYEDYQNTSSFDCTPSPSKTPSENPLNIMLDIVKQEPEESCDSPKIKEEPDDTPPACAEESTPASTEIKTEPEESV</sequence>
<feature type="domain" description="CID" evidence="2">
    <location>
        <begin position="1"/>
        <end position="80"/>
    </location>
</feature>
<feature type="compositionally biased region" description="Polar residues" evidence="1">
    <location>
        <begin position="502"/>
        <end position="511"/>
    </location>
</feature>
<dbReference type="Pfam" id="PF20844">
    <property type="entry name" value="PCF11_RFEG_rpt"/>
    <property type="match status" value="2"/>
</dbReference>
<dbReference type="GO" id="GO:0031124">
    <property type="term" value="P:mRNA 3'-end processing"/>
    <property type="evidence" value="ECO:0007669"/>
    <property type="project" value="InterPro"/>
</dbReference>
<feature type="compositionally biased region" description="Acidic residues" evidence="1">
    <location>
        <begin position="1209"/>
        <end position="1218"/>
    </location>
</feature>
<dbReference type="PANTHER" id="PTHR15921:SF3">
    <property type="entry name" value="PRE-MRNA CLEAVAGE COMPLEX 2 PROTEIN PCF11"/>
    <property type="match status" value="1"/>
</dbReference>
<dbReference type="Gene3D" id="1.25.40.90">
    <property type="match status" value="1"/>
</dbReference>
<dbReference type="InterPro" id="IPR021605">
    <property type="entry name" value="Pcf11_Clp1-ID"/>
</dbReference>
<dbReference type="Pfam" id="PF20827">
    <property type="entry name" value="PCF11_charged"/>
    <property type="match status" value="1"/>
</dbReference>
<dbReference type="SMART" id="SM00582">
    <property type="entry name" value="RPR"/>
    <property type="match status" value="1"/>
</dbReference>
<evidence type="ECO:0000259" key="2">
    <source>
        <dbReference type="PROSITE" id="PS51391"/>
    </source>
</evidence>
<dbReference type="InterPro" id="IPR048830">
    <property type="entry name" value="PCF11_helical"/>
</dbReference>
<dbReference type="InterPro" id="IPR048829">
    <property type="entry name" value="PCF11_RFEG_rpt"/>
</dbReference>
<feature type="compositionally biased region" description="Gly residues" evidence="1">
    <location>
        <begin position="918"/>
        <end position="933"/>
    </location>
</feature>
<feature type="compositionally biased region" description="Basic and acidic residues" evidence="1">
    <location>
        <begin position="462"/>
        <end position="501"/>
    </location>
</feature>
<feature type="compositionally biased region" description="Basic and acidic residues" evidence="1">
    <location>
        <begin position="1419"/>
        <end position="1432"/>
    </location>
</feature>
<feature type="compositionally biased region" description="Basic and acidic residues" evidence="1">
    <location>
        <begin position="244"/>
        <end position="254"/>
    </location>
</feature>
<dbReference type="SUPFAM" id="SSF48464">
    <property type="entry name" value="ENTH/VHS domain"/>
    <property type="match status" value="1"/>
</dbReference>
<feature type="region of interest" description="Disordered" evidence="1">
    <location>
        <begin position="1419"/>
        <end position="1460"/>
    </location>
</feature>
<feature type="compositionally biased region" description="Polar residues" evidence="1">
    <location>
        <begin position="110"/>
        <end position="123"/>
    </location>
</feature>
<dbReference type="CDD" id="cd16982">
    <property type="entry name" value="CID_Pcf11"/>
    <property type="match status" value="1"/>
</dbReference>
<dbReference type="Pfam" id="PF04818">
    <property type="entry name" value="CID"/>
    <property type="match status" value="1"/>
</dbReference>
<dbReference type="InterPro" id="IPR048832">
    <property type="entry name" value="PCF11_charged"/>
</dbReference>
<dbReference type="InterPro" id="IPR054127">
    <property type="entry name" value="Pcf11_C"/>
</dbReference>
<feature type="compositionally biased region" description="Basic and acidic residues" evidence="1">
    <location>
        <begin position="360"/>
        <end position="374"/>
    </location>
</feature>
<dbReference type="GO" id="GO:0005849">
    <property type="term" value="C:mRNA cleavage factor complex"/>
    <property type="evidence" value="ECO:0007669"/>
    <property type="project" value="InterPro"/>
</dbReference>
<evidence type="ECO:0000313" key="3">
    <source>
        <dbReference type="Ensembl" id="ENSZLMP00000003891.1"/>
    </source>
</evidence>
<dbReference type="GO" id="GO:0006369">
    <property type="term" value="P:termination of RNA polymerase II transcription"/>
    <property type="evidence" value="ECO:0007669"/>
    <property type="project" value="InterPro"/>
</dbReference>
<dbReference type="InterPro" id="IPR045154">
    <property type="entry name" value="PCF11-like"/>
</dbReference>
<dbReference type="GO" id="GO:0005737">
    <property type="term" value="C:cytoplasm"/>
    <property type="evidence" value="ECO:0007669"/>
    <property type="project" value="TreeGrafter"/>
</dbReference>
<feature type="compositionally biased region" description="Polar residues" evidence="1">
    <location>
        <begin position="1194"/>
        <end position="1207"/>
    </location>
</feature>
<evidence type="ECO:0000313" key="4">
    <source>
        <dbReference type="Proteomes" id="UP000694401"/>
    </source>
</evidence>
<reference evidence="3" key="2">
    <citation type="submission" date="2025-09" db="UniProtKB">
        <authorList>
            <consortium name="Ensembl"/>
        </authorList>
    </citation>
    <scope>IDENTIFICATION</scope>
</reference>
<feature type="compositionally biased region" description="Basic and acidic residues" evidence="1">
    <location>
        <begin position="224"/>
        <end position="235"/>
    </location>
</feature>
<feature type="compositionally biased region" description="Basic residues" evidence="1">
    <location>
        <begin position="407"/>
        <end position="418"/>
    </location>
</feature>
<feature type="region of interest" description="Disordered" evidence="1">
    <location>
        <begin position="1194"/>
        <end position="1222"/>
    </location>
</feature>
<dbReference type="Pfam" id="PF11526">
    <property type="entry name" value="Pfc11_Clp1_ID"/>
    <property type="match status" value="1"/>
</dbReference>
<dbReference type="Ensembl" id="ENSZLMT00000004021.1">
    <property type="protein sequence ID" value="ENSZLMP00000003891.1"/>
    <property type="gene ID" value="ENSZLMG00000002710.1"/>
</dbReference>
<feature type="region of interest" description="Disordered" evidence="1">
    <location>
        <begin position="187"/>
        <end position="586"/>
    </location>
</feature>
<dbReference type="Pfam" id="PF21936">
    <property type="entry name" value="Pcf11_C"/>
    <property type="match status" value="1"/>
</dbReference>
<keyword evidence="4" id="KW-1185">Reference proteome</keyword>
<feature type="compositionally biased region" description="Basic and acidic residues" evidence="1">
    <location>
        <begin position="310"/>
        <end position="354"/>
    </location>
</feature>
<feature type="compositionally biased region" description="Basic residues" evidence="1">
    <location>
        <begin position="426"/>
        <end position="440"/>
    </location>
</feature>
<dbReference type="GO" id="GO:0000993">
    <property type="term" value="F:RNA polymerase II complex binding"/>
    <property type="evidence" value="ECO:0007669"/>
    <property type="project" value="InterPro"/>
</dbReference>
<feature type="compositionally biased region" description="Low complexity" evidence="1">
    <location>
        <begin position="896"/>
        <end position="910"/>
    </location>
</feature>
<dbReference type="InterPro" id="IPR006569">
    <property type="entry name" value="CID_dom"/>
</dbReference>
<proteinExistence type="predicted"/>
<protein>
    <submittedName>
        <fullName evidence="3">PCF11 cleavage and polyadenylation factor subunit</fullName>
    </submittedName>
</protein>
<dbReference type="PANTHER" id="PTHR15921">
    <property type="entry name" value="PRE-MRNA CLEAVAGE COMPLEX II"/>
    <property type="match status" value="1"/>
</dbReference>
<feature type="region of interest" description="Disordered" evidence="1">
    <location>
        <begin position="102"/>
        <end position="128"/>
    </location>
</feature>
<dbReference type="Proteomes" id="UP000694401">
    <property type="component" value="Unassembled WGS sequence"/>
</dbReference>
<name>A0A8D2NZP4_ZOSLA</name>
<dbReference type="Pfam" id="PF20845">
    <property type="entry name" value="Pcf11_helical"/>
    <property type="match status" value="1"/>
</dbReference>
<feature type="region of interest" description="Disordered" evidence="1">
    <location>
        <begin position="821"/>
        <end position="937"/>
    </location>
</feature>
<dbReference type="InterPro" id="IPR047415">
    <property type="entry name" value="Pcf11_CID"/>
</dbReference>
<accession>A0A8D2NZP4</accession>
<feature type="compositionally biased region" description="Polar residues" evidence="1">
    <location>
        <begin position="256"/>
        <end position="270"/>
    </location>
</feature>
<dbReference type="GO" id="GO:0003729">
    <property type="term" value="F:mRNA binding"/>
    <property type="evidence" value="ECO:0007669"/>
    <property type="project" value="InterPro"/>
</dbReference>
<dbReference type="PROSITE" id="PS51391">
    <property type="entry name" value="CID"/>
    <property type="match status" value="1"/>
</dbReference>